<evidence type="ECO:0000256" key="1">
    <source>
        <dbReference type="ARBA" id="ARBA00004651"/>
    </source>
</evidence>
<protein>
    <submittedName>
        <fullName evidence="7">Permease YjgP/YjgQ family protein</fullName>
    </submittedName>
</protein>
<evidence type="ECO:0000313" key="8">
    <source>
        <dbReference type="Proteomes" id="UP000287247"/>
    </source>
</evidence>
<dbReference type="AlphaFoldDB" id="A0A401IL77"/>
<dbReference type="PANTHER" id="PTHR33529:SF6">
    <property type="entry name" value="YJGP_YJGQ FAMILY PERMEASE"/>
    <property type="match status" value="1"/>
</dbReference>
<evidence type="ECO:0000256" key="6">
    <source>
        <dbReference type="SAM" id="Phobius"/>
    </source>
</evidence>
<feature type="transmembrane region" description="Helical" evidence="6">
    <location>
        <begin position="61"/>
        <end position="79"/>
    </location>
</feature>
<name>A0A401IL77_APHSA</name>
<organism evidence="7 8">
    <name type="scientific">Aphanothece sacrum FPU1</name>
    <dbReference type="NCBI Taxonomy" id="1920663"/>
    <lineage>
        <taxon>Bacteria</taxon>
        <taxon>Bacillati</taxon>
        <taxon>Cyanobacteriota</taxon>
        <taxon>Cyanophyceae</taxon>
        <taxon>Oscillatoriophycideae</taxon>
        <taxon>Chroococcales</taxon>
        <taxon>Aphanothecaceae</taxon>
        <taxon>Aphanothece</taxon>
    </lineage>
</organism>
<keyword evidence="4 6" id="KW-1133">Transmembrane helix</keyword>
<evidence type="ECO:0000256" key="3">
    <source>
        <dbReference type="ARBA" id="ARBA00022692"/>
    </source>
</evidence>
<gene>
    <name evidence="7" type="ORF">AsFPU1_3414</name>
</gene>
<dbReference type="Proteomes" id="UP000287247">
    <property type="component" value="Unassembled WGS sequence"/>
</dbReference>
<evidence type="ECO:0000256" key="2">
    <source>
        <dbReference type="ARBA" id="ARBA00022475"/>
    </source>
</evidence>
<feature type="transmembrane region" description="Helical" evidence="6">
    <location>
        <begin position="100"/>
        <end position="118"/>
    </location>
</feature>
<dbReference type="GO" id="GO:0043190">
    <property type="term" value="C:ATP-binding cassette (ABC) transporter complex"/>
    <property type="evidence" value="ECO:0007669"/>
    <property type="project" value="TreeGrafter"/>
</dbReference>
<reference evidence="8" key="1">
    <citation type="submission" date="2017-05" db="EMBL/GenBank/DDBJ databases">
        <title>Physiological properties and genetic analysis related to exopolysaccharide production of fresh-water unicellular cyanobacterium Aphanothece sacrum, Suizenji Nori, that has been cultured as a food source in Japan.</title>
        <authorList>
            <person name="Kanesaki Y."/>
            <person name="Yoshikawa S."/>
            <person name="Ohki K."/>
        </authorList>
    </citation>
    <scope>NUCLEOTIDE SEQUENCE [LARGE SCALE GENOMIC DNA]</scope>
    <source>
        <strain evidence="8">FPU1</strain>
    </source>
</reference>
<feature type="transmembrane region" description="Helical" evidence="6">
    <location>
        <begin position="12"/>
        <end position="33"/>
    </location>
</feature>
<keyword evidence="2" id="KW-1003">Cell membrane</keyword>
<evidence type="ECO:0000256" key="4">
    <source>
        <dbReference type="ARBA" id="ARBA00022989"/>
    </source>
</evidence>
<feature type="transmembrane region" description="Helical" evidence="6">
    <location>
        <begin position="322"/>
        <end position="344"/>
    </location>
</feature>
<accession>A0A401IL77</accession>
<feature type="transmembrane region" description="Helical" evidence="6">
    <location>
        <begin position="292"/>
        <end position="310"/>
    </location>
</feature>
<dbReference type="EMBL" id="BDQK01000014">
    <property type="protein sequence ID" value="GBF81991.1"/>
    <property type="molecule type" value="Genomic_DNA"/>
</dbReference>
<keyword evidence="3 6" id="KW-0812">Transmembrane</keyword>
<feature type="transmembrane region" description="Helical" evidence="6">
    <location>
        <begin position="350"/>
        <end position="368"/>
    </location>
</feature>
<dbReference type="PANTHER" id="PTHR33529">
    <property type="entry name" value="SLR0882 PROTEIN-RELATED"/>
    <property type="match status" value="1"/>
</dbReference>
<keyword evidence="5 6" id="KW-0472">Membrane</keyword>
<evidence type="ECO:0000313" key="7">
    <source>
        <dbReference type="EMBL" id="GBF81991.1"/>
    </source>
</evidence>
<keyword evidence="8" id="KW-1185">Reference proteome</keyword>
<dbReference type="InterPro" id="IPR005495">
    <property type="entry name" value="LptG/LptF_permease"/>
</dbReference>
<dbReference type="Pfam" id="PF03739">
    <property type="entry name" value="LptF_LptG"/>
    <property type="match status" value="1"/>
</dbReference>
<evidence type="ECO:0000256" key="5">
    <source>
        <dbReference type="ARBA" id="ARBA00023136"/>
    </source>
</evidence>
<dbReference type="GO" id="GO:0015920">
    <property type="term" value="P:lipopolysaccharide transport"/>
    <property type="evidence" value="ECO:0007669"/>
    <property type="project" value="TreeGrafter"/>
</dbReference>
<sequence length="374" mass="42257">MTLMDRYITAQLIPPFLFCVGLVSSLGVAIGYLSDLANKIVDSNLPLIPALEILLLKVPEFTAYALPISIMLTTLLTYGRLSGDSELIALRGCGLSLYRIIAPALVLSLLVTGITFIFNELVVPTANYRATSILVEYLKEEHPFWQNKDIFYPDYEDISLPNGQIERRLKHLWYAEQFDGKQMKTLTLLVWLGEKLNKIVVSDSAAWNDQEDTWDFFNGTVYQIAPDASYRETFPFKHRQLPLDKAPFEFALQGRNPYEMNIVQARQYMKLLKLVGDDKKLLTFEVRVQQKIAFPFICLVFGLVGSALGVRPQHISRATGFGISVAIIFSYYLLGFLIGSLGLIGILSPFMAAWLPNFIGFAMGMWLLHRFSQS</sequence>
<comment type="subcellular location">
    <subcellularLocation>
        <location evidence="1">Cell membrane</location>
        <topology evidence="1">Multi-pass membrane protein</topology>
    </subcellularLocation>
</comment>
<proteinExistence type="predicted"/>
<comment type="caution">
    <text evidence="7">The sequence shown here is derived from an EMBL/GenBank/DDBJ whole genome shotgun (WGS) entry which is preliminary data.</text>
</comment>